<evidence type="ECO:0000256" key="9">
    <source>
        <dbReference type="ARBA" id="ARBA00022801"/>
    </source>
</evidence>
<keyword evidence="5" id="KW-0031">Aminopeptidase</keyword>
<dbReference type="Gene3D" id="2.140.10.30">
    <property type="entry name" value="Dipeptidylpeptidase IV, N-terminal domain"/>
    <property type="match status" value="1"/>
</dbReference>
<dbReference type="Gene3D" id="3.40.50.1820">
    <property type="entry name" value="alpha/beta hydrolase"/>
    <property type="match status" value="1"/>
</dbReference>
<proteinExistence type="inferred from homology"/>
<evidence type="ECO:0000256" key="7">
    <source>
        <dbReference type="ARBA" id="ARBA00022670"/>
    </source>
</evidence>
<evidence type="ECO:0000256" key="2">
    <source>
        <dbReference type="ARBA" id="ARBA00004613"/>
    </source>
</evidence>
<dbReference type="EMBL" id="CP042202">
    <property type="protein sequence ID" value="QDS77725.1"/>
    <property type="molecule type" value="Genomic_DNA"/>
</dbReference>
<dbReference type="InterPro" id="IPR050278">
    <property type="entry name" value="Serine_Prot_S9B/DPPIV"/>
</dbReference>
<protein>
    <recommendedName>
        <fullName evidence="4">dipeptidyl-peptidase IV</fullName>
        <ecNumber evidence="4">3.4.14.5</ecNumber>
    </recommendedName>
    <alternativeName>
        <fullName evidence="12">Dipeptidyl peptidase IV</fullName>
    </alternativeName>
</protein>
<dbReference type="InterPro" id="IPR029058">
    <property type="entry name" value="AB_hydrolase_fold"/>
</dbReference>
<dbReference type="Proteomes" id="UP000316270">
    <property type="component" value="Chromosome 18"/>
</dbReference>
<dbReference type="FunFam" id="3.40.50.1820:FF:000003">
    <property type="entry name" value="Dipeptidyl peptidase 4"/>
    <property type="match status" value="1"/>
</dbReference>
<dbReference type="Pfam" id="PF00326">
    <property type="entry name" value="Peptidase_S9"/>
    <property type="match status" value="1"/>
</dbReference>
<evidence type="ECO:0000256" key="4">
    <source>
        <dbReference type="ARBA" id="ARBA00012062"/>
    </source>
</evidence>
<accession>A0A517LPZ9</accession>
<dbReference type="PANTHER" id="PTHR11731:SF162">
    <property type="entry name" value="DIPEPTIDYL PEPTIDASE 4-RELATED"/>
    <property type="match status" value="1"/>
</dbReference>
<comment type="similarity">
    <text evidence="3">Belongs to the peptidase S9B family.</text>
</comment>
<keyword evidence="7" id="KW-0645">Protease</keyword>
<name>A0A517LPZ9_9PEZI</name>
<dbReference type="STRING" id="50376.A0A517LPZ9"/>
<dbReference type="InterPro" id="IPR002469">
    <property type="entry name" value="Peptidase_S9B_N"/>
</dbReference>
<dbReference type="InterPro" id="IPR001375">
    <property type="entry name" value="Peptidase_S9_cat"/>
</dbReference>
<dbReference type="EC" id="3.4.14.5" evidence="4"/>
<dbReference type="GO" id="GO:0005886">
    <property type="term" value="C:plasma membrane"/>
    <property type="evidence" value="ECO:0007669"/>
    <property type="project" value="TreeGrafter"/>
</dbReference>
<dbReference type="GO" id="GO:0004177">
    <property type="term" value="F:aminopeptidase activity"/>
    <property type="evidence" value="ECO:0007669"/>
    <property type="project" value="UniProtKB-KW"/>
</dbReference>
<evidence type="ECO:0000256" key="11">
    <source>
        <dbReference type="ARBA" id="ARBA00023180"/>
    </source>
</evidence>
<keyword evidence="10" id="KW-0720">Serine protease</keyword>
<dbReference type="GO" id="GO:0006508">
    <property type="term" value="P:proteolysis"/>
    <property type="evidence" value="ECO:0007669"/>
    <property type="project" value="UniProtKB-KW"/>
</dbReference>
<keyword evidence="6" id="KW-0964">Secreted</keyword>
<organism evidence="15 16">
    <name type="scientific">Venturia effusa</name>
    <dbReference type="NCBI Taxonomy" id="50376"/>
    <lineage>
        <taxon>Eukaryota</taxon>
        <taxon>Fungi</taxon>
        <taxon>Dikarya</taxon>
        <taxon>Ascomycota</taxon>
        <taxon>Pezizomycotina</taxon>
        <taxon>Dothideomycetes</taxon>
        <taxon>Pleosporomycetidae</taxon>
        <taxon>Venturiales</taxon>
        <taxon>Venturiaceae</taxon>
        <taxon>Venturia</taxon>
    </lineage>
</organism>
<evidence type="ECO:0000259" key="14">
    <source>
        <dbReference type="Pfam" id="PF00930"/>
    </source>
</evidence>
<evidence type="ECO:0000256" key="6">
    <source>
        <dbReference type="ARBA" id="ARBA00022525"/>
    </source>
</evidence>
<dbReference type="GO" id="GO:0008236">
    <property type="term" value="F:serine-type peptidase activity"/>
    <property type="evidence" value="ECO:0007669"/>
    <property type="project" value="UniProtKB-KW"/>
</dbReference>
<keyword evidence="11" id="KW-0325">Glycoprotein</keyword>
<evidence type="ECO:0000256" key="8">
    <source>
        <dbReference type="ARBA" id="ARBA00022729"/>
    </source>
</evidence>
<dbReference type="GO" id="GO:0008239">
    <property type="term" value="F:dipeptidyl-peptidase activity"/>
    <property type="evidence" value="ECO:0007669"/>
    <property type="project" value="UniProtKB-EC"/>
</dbReference>
<evidence type="ECO:0000313" key="16">
    <source>
        <dbReference type="Proteomes" id="UP000316270"/>
    </source>
</evidence>
<sequence length="821" mass="92620">MSNGTKTLTFSFAQSGQLRAETKTFNWVKNGSQDGLHVKLAPAGLVLEDIVTETQTILVPAAKVPRGIKEYWLNSNATKILYATNARKQYRYSYFADYFVQDVATGDIVPLVANQKQDVQYAVWSGNLKENIIGYVHGNDIYIWKDGQTTRVTKNGGPDMFNGVPDWVYEEEILEDNFALWFNEAGDRLAYLSFNETGVQTFRVPYYMNRNTPKISVPLSYPQELEIRYPKVGTKNPTVKLSLFNVNWGPLGPDPLIVDINTITYFEPDDCIVGEVAWLGDRLAARTFNRVQDASKLVLYDTRDSSTKIIKSQEGGDGWIDNTKTMKYLGVIAQYDPLDVWGQHGCCEEYFLDKTDLTNWDHYYLFPTMFAQNDALPVTSGDFDTREILHIDKEAKVIFFSSSENHATESHLYMVSYRTFEKTPITDPSKPGFYSASFTPGSKYFVLNYQGPDVPYQELYAMGDFKNPIRTVTSNKALQEKLQEYKLPIIKYADLSHPSGWNISVMLRYPANFDPDKKYPLLLTPYGGPGSQEVNKKMQPFDFKSYVASDPELEYFTYTVDNRGTGFRGRVFRTQVARHLGQMEAEDQVWAATQLAKQNKFIDKNKIAIWGWSYGGYVSAKVVETNSGVFSLGLITAPVSDWRLYDSMYAERFMGLPTTNDANYTSTSIRRVAGFQNIAGGVLLQHGTGDDNVHFQNSAALVDLLIGGGINPDKLQVQYFTDSDHNIQYDGGNQFLYRQLAQRLWEEKVRVVGNGTSPAHQWQRVVADSGSAVFSEGFGTAGVEKSWRVVDATGELVKGTKEYEQRLDRFMKGLVDGDGGS</sequence>
<evidence type="ECO:0000256" key="3">
    <source>
        <dbReference type="ARBA" id="ARBA00006150"/>
    </source>
</evidence>
<comment type="catalytic activity">
    <reaction evidence="1">
        <text>Release of an N-terminal dipeptide, Xaa-Yaa-|-Zaa-, from a polypeptide, preferentially when Yaa is Pro, provided Zaa is neither Pro nor hydroxyproline.</text>
        <dbReference type="EC" id="3.4.14.5"/>
    </reaction>
</comment>
<evidence type="ECO:0000256" key="10">
    <source>
        <dbReference type="ARBA" id="ARBA00022825"/>
    </source>
</evidence>
<keyword evidence="8" id="KW-0732">Signal</keyword>
<keyword evidence="16" id="KW-1185">Reference proteome</keyword>
<dbReference type="AlphaFoldDB" id="A0A517LPZ9"/>
<dbReference type="PANTHER" id="PTHR11731">
    <property type="entry name" value="PROTEASE FAMILY S9B,C DIPEPTIDYL-PEPTIDASE IV-RELATED"/>
    <property type="match status" value="1"/>
</dbReference>
<evidence type="ECO:0000313" key="15">
    <source>
        <dbReference type="EMBL" id="QDS77725.1"/>
    </source>
</evidence>
<gene>
    <name evidence="15" type="ORF">FKW77_004322</name>
</gene>
<feature type="domain" description="Peptidase S9 prolyl oligopeptidase catalytic" evidence="13">
    <location>
        <begin position="553"/>
        <end position="734"/>
    </location>
</feature>
<evidence type="ECO:0000259" key="13">
    <source>
        <dbReference type="Pfam" id="PF00326"/>
    </source>
</evidence>
<dbReference type="OrthoDB" id="16520at2759"/>
<evidence type="ECO:0000256" key="12">
    <source>
        <dbReference type="ARBA" id="ARBA00030567"/>
    </source>
</evidence>
<keyword evidence="9" id="KW-0378">Hydrolase</keyword>
<dbReference type="SUPFAM" id="SSF82171">
    <property type="entry name" value="DPP6 N-terminal domain-like"/>
    <property type="match status" value="1"/>
</dbReference>
<evidence type="ECO:0000256" key="1">
    <source>
        <dbReference type="ARBA" id="ARBA00001257"/>
    </source>
</evidence>
<dbReference type="SUPFAM" id="SSF53474">
    <property type="entry name" value="alpha/beta-Hydrolases"/>
    <property type="match status" value="1"/>
</dbReference>
<reference evidence="15 16" key="1">
    <citation type="submission" date="2019-07" db="EMBL/GenBank/DDBJ databases">
        <title>Finished genome of Venturia effusa.</title>
        <authorList>
            <person name="Young C.A."/>
            <person name="Cox M.P."/>
            <person name="Ganley A.R.D."/>
            <person name="David W.J."/>
        </authorList>
    </citation>
    <scope>NUCLEOTIDE SEQUENCE [LARGE SCALE GENOMIC DNA]</scope>
    <source>
        <strain evidence="16">albino</strain>
    </source>
</reference>
<evidence type="ECO:0000256" key="5">
    <source>
        <dbReference type="ARBA" id="ARBA00022438"/>
    </source>
</evidence>
<dbReference type="Pfam" id="PF00930">
    <property type="entry name" value="DPPIV_N"/>
    <property type="match status" value="1"/>
</dbReference>
<feature type="domain" description="Dipeptidylpeptidase IV N-terminal" evidence="14">
    <location>
        <begin position="75"/>
        <end position="456"/>
    </location>
</feature>
<comment type="subcellular location">
    <subcellularLocation>
        <location evidence="2">Secreted</location>
    </subcellularLocation>
</comment>
<dbReference type="GO" id="GO:0005576">
    <property type="term" value="C:extracellular region"/>
    <property type="evidence" value="ECO:0007669"/>
    <property type="project" value="UniProtKB-SubCell"/>
</dbReference>